<protein>
    <submittedName>
        <fullName evidence="1">Uncharacterized protein</fullName>
    </submittedName>
</protein>
<dbReference type="HOGENOM" id="CLU_2138627_0_0_7"/>
<dbReference type="SUPFAM" id="SSF47598">
    <property type="entry name" value="Ribbon-helix-helix"/>
    <property type="match status" value="1"/>
</dbReference>
<dbReference type="InterPro" id="IPR010985">
    <property type="entry name" value="Ribbon_hlx_hlx"/>
</dbReference>
<organism evidence="1 2">
    <name type="scientific">Candidatus Entotheonella gemina</name>
    <dbReference type="NCBI Taxonomy" id="1429439"/>
    <lineage>
        <taxon>Bacteria</taxon>
        <taxon>Pseudomonadati</taxon>
        <taxon>Nitrospinota/Tectimicrobiota group</taxon>
        <taxon>Candidatus Tectimicrobiota</taxon>
        <taxon>Candidatus Entotheonellia</taxon>
        <taxon>Candidatus Entotheonellales</taxon>
        <taxon>Candidatus Entotheonellaceae</taxon>
        <taxon>Candidatus Entotheonella</taxon>
    </lineage>
</organism>
<gene>
    <name evidence="1" type="ORF">ETSY2_22135</name>
</gene>
<name>W4M6K8_9BACT</name>
<dbReference type="Proteomes" id="UP000019140">
    <property type="component" value="Unassembled WGS sequence"/>
</dbReference>
<evidence type="ECO:0000313" key="2">
    <source>
        <dbReference type="Proteomes" id="UP000019140"/>
    </source>
</evidence>
<dbReference type="GO" id="GO:0006355">
    <property type="term" value="P:regulation of DNA-templated transcription"/>
    <property type="evidence" value="ECO:0007669"/>
    <property type="project" value="InterPro"/>
</dbReference>
<reference evidence="1 2" key="1">
    <citation type="journal article" date="2014" name="Nature">
        <title>An environmental bacterial taxon with a large and distinct metabolic repertoire.</title>
        <authorList>
            <person name="Wilson M.C."/>
            <person name="Mori T."/>
            <person name="Ruckert C."/>
            <person name="Uria A.R."/>
            <person name="Helf M.J."/>
            <person name="Takada K."/>
            <person name="Gernert C."/>
            <person name="Steffens U.A."/>
            <person name="Heycke N."/>
            <person name="Schmitt S."/>
            <person name="Rinke C."/>
            <person name="Helfrich E.J."/>
            <person name="Brachmann A.O."/>
            <person name="Gurgui C."/>
            <person name="Wakimoto T."/>
            <person name="Kracht M."/>
            <person name="Crusemann M."/>
            <person name="Hentschel U."/>
            <person name="Abe I."/>
            <person name="Matsunaga S."/>
            <person name="Kalinowski J."/>
            <person name="Takeyama H."/>
            <person name="Piel J."/>
        </authorList>
    </citation>
    <scope>NUCLEOTIDE SEQUENCE [LARGE SCALE GENOMIC DNA]</scope>
    <source>
        <strain evidence="2">TSY2</strain>
    </source>
</reference>
<sequence length="112" mass="13115">SNMAQLQLALPDTLQYQLEKLAQQEGVSLQQYILYILSRQVNLAHTLHMISEDDISQQEINYIHLRQQWGKASPKQIEALLATRKEVDPEPELKPEVIEKLHRLMDEKRKQT</sequence>
<keyword evidence="2" id="KW-1185">Reference proteome</keyword>
<feature type="non-terminal residue" evidence="1">
    <location>
        <position position="1"/>
    </location>
</feature>
<dbReference type="EMBL" id="AZHX01000925">
    <property type="protein sequence ID" value="ETX05576.1"/>
    <property type="molecule type" value="Genomic_DNA"/>
</dbReference>
<dbReference type="AlphaFoldDB" id="W4M6K8"/>
<evidence type="ECO:0000313" key="1">
    <source>
        <dbReference type="EMBL" id="ETX05576.1"/>
    </source>
</evidence>
<accession>W4M6K8</accession>
<comment type="caution">
    <text evidence="1">The sequence shown here is derived from an EMBL/GenBank/DDBJ whole genome shotgun (WGS) entry which is preliminary data.</text>
</comment>
<proteinExistence type="predicted"/>